<feature type="signal peptide" evidence="1">
    <location>
        <begin position="1"/>
        <end position="29"/>
    </location>
</feature>
<evidence type="ECO:0000313" key="2">
    <source>
        <dbReference type="EMBL" id="SMH40827.1"/>
    </source>
</evidence>
<dbReference type="RefSeq" id="WP_139832240.1">
    <property type="nucleotide sequence ID" value="NZ_FXBL01000004.1"/>
</dbReference>
<protein>
    <submittedName>
        <fullName evidence="2">Uncharacterized protein</fullName>
    </submittedName>
</protein>
<organism evidence="2 3">
    <name type="scientific">Mesorhizobium australicum</name>
    <dbReference type="NCBI Taxonomy" id="536018"/>
    <lineage>
        <taxon>Bacteria</taxon>
        <taxon>Pseudomonadati</taxon>
        <taxon>Pseudomonadota</taxon>
        <taxon>Alphaproteobacteria</taxon>
        <taxon>Hyphomicrobiales</taxon>
        <taxon>Phyllobacteriaceae</taxon>
        <taxon>Mesorhizobium</taxon>
    </lineage>
</organism>
<proteinExistence type="predicted"/>
<keyword evidence="1" id="KW-0732">Signal</keyword>
<reference evidence="2 3" key="1">
    <citation type="submission" date="2017-04" db="EMBL/GenBank/DDBJ databases">
        <authorList>
            <person name="Afonso C.L."/>
            <person name="Miller P.J."/>
            <person name="Scott M.A."/>
            <person name="Spackman E."/>
            <person name="Goraichik I."/>
            <person name="Dimitrov K.M."/>
            <person name="Suarez D.L."/>
            <person name="Swayne D.E."/>
        </authorList>
    </citation>
    <scope>NUCLEOTIDE SEQUENCE [LARGE SCALE GENOMIC DNA]</scope>
    <source>
        <strain evidence="2 3">B5P</strain>
    </source>
</reference>
<dbReference type="Proteomes" id="UP000193083">
    <property type="component" value="Unassembled WGS sequence"/>
</dbReference>
<name>A0A1X7NT07_9HYPH</name>
<evidence type="ECO:0000256" key="1">
    <source>
        <dbReference type="SAM" id="SignalP"/>
    </source>
</evidence>
<dbReference type="AlphaFoldDB" id="A0A1X7NT07"/>
<dbReference type="EMBL" id="FXBL01000004">
    <property type="protein sequence ID" value="SMH40827.1"/>
    <property type="molecule type" value="Genomic_DNA"/>
</dbReference>
<sequence>MIGVTYCFRGGLAAIFSLAVAFTGGFAQAQIADCTCLVPQASSPGTPVGRVVDISGNNVTLSGPAGPGRAVAGAPLRLGDTLTVGPASSAAFVVGSCSQRLTAKTEMTMSPVNGNICVAVSDAGAPIFGQAGPLILGGVALAGGAAIILSLGSDNPVSP</sequence>
<gene>
    <name evidence="2" type="ORF">SAMN02982922_2435</name>
</gene>
<evidence type="ECO:0000313" key="3">
    <source>
        <dbReference type="Proteomes" id="UP000193083"/>
    </source>
</evidence>
<feature type="chain" id="PRO_5012055770" evidence="1">
    <location>
        <begin position="30"/>
        <end position="159"/>
    </location>
</feature>
<accession>A0A1X7NT07</accession>
<keyword evidence="3" id="KW-1185">Reference proteome</keyword>